<organism evidence="1 2">
    <name type="scientific">Dreissena polymorpha</name>
    <name type="common">Zebra mussel</name>
    <name type="synonym">Mytilus polymorpha</name>
    <dbReference type="NCBI Taxonomy" id="45954"/>
    <lineage>
        <taxon>Eukaryota</taxon>
        <taxon>Metazoa</taxon>
        <taxon>Spiralia</taxon>
        <taxon>Lophotrochozoa</taxon>
        <taxon>Mollusca</taxon>
        <taxon>Bivalvia</taxon>
        <taxon>Autobranchia</taxon>
        <taxon>Heteroconchia</taxon>
        <taxon>Euheterodonta</taxon>
        <taxon>Imparidentia</taxon>
        <taxon>Neoheterodontei</taxon>
        <taxon>Myida</taxon>
        <taxon>Dreissenoidea</taxon>
        <taxon>Dreissenidae</taxon>
        <taxon>Dreissena</taxon>
    </lineage>
</organism>
<reference evidence="1" key="2">
    <citation type="submission" date="2020-11" db="EMBL/GenBank/DDBJ databases">
        <authorList>
            <person name="McCartney M.A."/>
            <person name="Auch B."/>
            <person name="Kono T."/>
            <person name="Mallez S."/>
            <person name="Becker A."/>
            <person name="Gohl D.M."/>
            <person name="Silverstein K.A.T."/>
            <person name="Koren S."/>
            <person name="Bechman K.B."/>
            <person name="Herman A."/>
            <person name="Abrahante J.E."/>
            <person name="Garbe J."/>
        </authorList>
    </citation>
    <scope>NUCLEOTIDE SEQUENCE</scope>
    <source>
        <strain evidence="1">Duluth1</strain>
        <tissue evidence="1">Whole animal</tissue>
    </source>
</reference>
<protein>
    <submittedName>
        <fullName evidence="1">Uncharacterized protein</fullName>
    </submittedName>
</protein>
<dbReference type="AlphaFoldDB" id="A0A9D4JFX6"/>
<gene>
    <name evidence="1" type="ORF">DPMN_139706</name>
</gene>
<comment type="caution">
    <text evidence="1">The sequence shown here is derived from an EMBL/GenBank/DDBJ whole genome shotgun (WGS) entry which is preliminary data.</text>
</comment>
<sequence length="70" mass="7982">MQNAVEILLKVDGVVEVLTLVLQVFLNDGSEVLNPDYSSDSSISALLFNRLRMMRRMTLLESPMRLMVRL</sequence>
<name>A0A9D4JFX6_DREPO</name>
<dbReference type="Proteomes" id="UP000828390">
    <property type="component" value="Unassembled WGS sequence"/>
</dbReference>
<evidence type="ECO:0000313" key="1">
    <source>
        <dbReference type="EMBL" id="KAH3811296.1"/>
    </source>
</evidence>
<reference evidence="1" key="1">
    <citation type="journal article" date="2019" name="bioRxiv">
        <title>The Genome of the Zebra Mussel, Dreissena polymorpha: A Resource for Invasive Species Research.</title>
        <authorList>
            <person name="McCartney M.A."/>
            <person name="Auch B."/>
            <person name="Kono T."/>
            <person name="Mallez S."/>
            <person name="Zhang Y."/>
            <person name="Obille A."/>
            <person name="Becker A."/>
            <person name="Abrahante J.E."/>
            <person name="Garbe J."/>
            <person name="Badalamenti J.P."/>
            <person name="Herman A."/>
            <person name="Mangelson H."/>
            <person name="Liachko I."/>
            <person name="Sullivan S."/>
            <person name="Sone E.D."/>
            <person name="Koren S."/>
            <person name="Silverstein K.A.T."/>
            <person name="Beckman K.B."/>
            <person name="Gohl D.M."/>
        </authorList>
    </citation>
    <scope>NUCLEOTIDE SEQUENCE</scope>
    <source>
        <strain evidence="1">Duluth1</strain>
        <tissue evidence="1">Whole animal</tissue>
    </source>
</reference>
<keyword evidence="2" id="KW-1185">Reference proteome</keyword>
<dbReference type="EMBL" id="JAIWYP010000006">
    <property type="protein sequence ID" value="KAH3811296.1"/>
    <property type="molecule type" value="Genomic_DNA"/>
</dbReference>
<proteinExistence type="predicted"/>
<accession>A0A9D4JFX6</accession>
<evidence type="ECO:0000313" key="2">
    <source>
        <dbReference type="Proteomes" id="UP000828390"/>
    </source>
</evidence>